<comment type="caution">
    <text evidence="3">The sequence shown here is derived from an EMBL/GenBank/DDBJ whole genome shotgun (WGS) entry which is preliminary data.</text>
</comment>
<keyword evidence="4" id="KW-1185">Reference proteome</keyword>
<feature type="compositionally biased region" description="Low complexity" evidence="1">
    <location>
        <begin position="85"/>
        <end position="96"/>
    </location>
</feature>
<proteinExistence type="predicted"/>
<dbReference type="Gene3D" id="2.70.98.40">
    <property type="entry name" value="Glycoside hydrolase, family 65, N-terminal domain"/>
    <property type="match status" value="1"/>
</dbReference>
<sequence>MSEWTWEYEGYLPGEERLREALRTLGNGCFATRGAVPESRASLLYYPGTYAAGVYNRLESRPARTPFTSTRCHSRPCPSTASPCGTAATGASAFAAETERSRSRSRPPIRRSHRSAWWSPAAP</sequence>
<evidence type="ECO:0000259" key="2">
    <source>
        <dbReference type="Pfam" id="PF03636"/>
    </source>
</evidence>
<evidence type="ECO:0000313" key="4">
    <source>
        <dbReference type="Proteomes" id="UP001501423"/>
    </source>
</evidence>
<accession>A0ABN3WD68</accession>
<dbReference type="SUPFAM" id="SSF74650">
    <property type="entry name" value="Galactose mutarotase-like"/>
    <property type="match status" value="1"/>
</dbReference>
<protein>
    <recommendedName>
        <fullName evidence="2">Glycoside hydrolase family 65 N-terminal domain-containing protein</fullName>
    </recommendedName>
</protein>
<feature type="compositionally biased region" description="Basic residues" evidence="1">
    <location>
        <begin position="103"/>
        <end position="114"/>
    </location>
</feature>
<gene>
    <name evidence="3" type="ORF">GCM10010478_08190</name>
</gene>
<dbReference type="Proteomes" id="UP001501423">
    <property type="component" value="Unassembled WGS sequence"/>
</dbReference>
<dbReference type="InterPro" id="IPR011013">
    <property type="entry name" value="Gal_mutarotase_sf_dom"/>
</dbReference>
<dbReference type="InterPro" id="IPR037018">
    <property type="entry name" value="GH65_N"/>
</dbReference>
<name>A0ABN3WD68_9ACTN</name>
<feature type="domain" description="Glycoside hydrolase family 65 N-terminal" evidence="2">
    <location>
        <begin position="8"/>
        <end position="58"/>
    </location>
</feature>
<dbReference type="Pfam" id="PF03636">
    <property type="entry name" value="Glyco_hydro_65N"/>
    <property type="match status" value="1"/>
</dbReference>
<organism evidence="3 4">
    <name type="scientific">Streptomyces erythrogriseus</name>
    <dbReference type="NCBI Taxonomy" id="284027"/>
    <lineage>
        <taxon>Bacteria</taxon>
        <taxon>Bacillati</taxon>
        <taxon>Actinomycetota</taxon>
        <taxon>Actinomycetes</taxon>
        <taxon>Kitasatosporales</taxon>
        <taxon>Streptomycetaceae</taxon>
        <taxon>Streptomyces</taxon>
        <taxon>Streptomyces griseoincarnatus group</taxon>
    </lineage>
</organism>
<dbReference type="InterPro" id="IPR005196">
    <property type="entry name" value="Glyco_hydro_65_N"/>
</dbReference>
<dbReference type="EMBL" id="BAAAVA010000005">
    <property type="protein sequence ID" value="GAA2911811.1"/>
    <property type="molecule type" value="Genomic_DNA"/>
</dbReference>
<reference evidence="3 4" key="1">
    <citation type="journal article" date="2019" name="Int. J. Syst. Evol. Microbiol.">
        <title>The Global Catalogue of Microorganisms (GCM) 10K type strain sequencing project: providing services to taxonomists for standard genome sequencing and annotation.</title>
        <authorList>
            <consortium name="The Broad Institute Genomics Platform"/>
            <consortium name="The Broad Institute Genome Sequencing Center for Infectious Disease"/>
            <person name="Wu L."/>
            <person name="Ma J."/>
        </authorList>
    </citation>
    <scope>NUCLEOTIDE SEQUENCE [LARGE SCALE GENOMIC DNA]</scope>
    <source>
        <strain evidence="3 4">JCM 9650</strain>
    </source>
</reference>
<evidence type="ECO:0000313" key="3">
    <source>
        <dbReference type="EMBL" id="GAA2911811.1"/>
    </source>
</evidence>
<evidence type="ECO:0000256" key="1">
    <source>
        <dbReference type="SAM" id="MobiDB-lite"/>
    </source>
</evidence>
<feature type="region of interest" description="Disordered" evidence="1">
    <location>
        <begin position="77"/>
        <end position="123"/>
    </location>
</feature>